<dbReference type="Proteomes" id="UP000612746">
    <property type="component" value="Unassembled WGS sequence"/>
</dbReference>
<evidence type="ECO:0000313" key="2">
    <source>
        <dbReference type="EMBL" id="KAG2183066.1"/>
    </source>
</evidence>
<dbReference type="InterPro" id="IPR000845">
    <property type="entry name" value="Nucleoside_phosphorylase_d"/>
</dbReference>
<dbReference type="Gene3D" id="3.40.50.1580">
    <property type="entry name" value="Nucleoside phosphorylase domain"/>
    <property type="match status" value="1"/>
</dbReference>
<accession>A0A8H7UET0</accession>
<dbReference type="InterPro" id="IPR035994">
    <property type="entry name" value="Nucleoside_phosphorylase_sf"/>
</dbReference>
<keyword evidence="3" id="KW-1185">Reference proteome</keyword>
<dbReference type="EMBL" id="JAEPRA010000007">
    <property type="protein sequence ID" value="KAG2183066.1"/>
    <property type="molecule type" value="Genomic_DNA"/>
</dbReference>
<dbReference type="GO" id="GO:0006218">
    <property type="term" value="P:uridine catabolic process"/>
    <property type="evidence" value="ECO:0007669"/>
    <property type="project" value="TreeGrafter"/>
</dbReference>
<dbReference type="SUPFAM" id="SSF53167">
    <property type="entry name" value="Purine and uridine phosphorylases"/>
    <property type="match status" value="1"/>
</dbReference>
<dbReference type="PANTHER" id="PTHR43691:SF14">
    <property type="entry name" value="URIDINE PHOSPHORYLASE"/>
    <property type="match status" value="1"/>
</dbReference>
<proteinExistence type="predicted"/>
<feature type="domain" description="Nucleoside phosphorylase" evidence="1">
    <location>
        <begin position="49"/>
        <end position="269"/>
    </location>
</feature>
<dbReference type="Pfam" id="PF01048">
    <property type="entry name" value="PNP_UDP_1"/>
    <property type="match status" value="1"/>
</dbReference>
<dbReference type="PANTHER" id="PTHR43691">
    <property type="entry name" value="URIDINE PHOSPHORYLASE"/>
    <property type="match status" value="1"/>
</dbReference>
<sequence length="332" mass="36295">MNLSCCSLIILPIAYNNMKETLSNANFPRDSEGRVYHLGIRHGEVANRILTVGDHARAKAIARWLDTEDEAGAPVFLNHSHRGFLTITGRYKGVPVSIMAIGMGNCMMDFFVRETRAVTTGTLAIIRFGSCGSLSANAPAGTVVVPRGGYCIRKNLEYFVKEENRLFKGPVEPYQISGVFDADKEISQILAQELEKAMAPISGKHGVGGVVADGLNADGCSFYSSQGRKDPAFWDDNEHVIQQSMEAHPDTVSLEMETSMLFHLAECAREPNPIRAAGCMQVFADRVSNGFIHPDTVAILEPTVGKSCLETLIKVQVDNEMAAEGTVWEKQK</sequence>
<protein>
    <recommendedName>
        <fullName evidence="1">Nucleoside phosphorylase domain-containing protein</fullName>
    </recommendedName>
</protein>
<dbReference type="CDD" id="cd17769">
    <property type="entry name" value="NP_TgUP-like"/>
    <property type="match status" value="1"/>
</dbReference>
<dbReference type="OrthoDB" id="416752at2759"/>
<dbReference type="AlphaFoldDB" id="A0A8H7UET0"/>
<dbReference type="GO" id="GO:0004850">
    <property type="term" value="F:uridine phosphorylase activity"/>
    <property type="evidence" value="ECO:0007669"/>
    <property type="project" value="TreeGrafter"/>
</dbReference>
<evidence type="ECO:0000313" key="3">
    <source>
        <dbReference type="Proteomes" id="UP000612746"/>
    </source>
</evidence>
<dbReference type="GO" id="GO:0005829">
    <property type="term" value="C:cytosol"/>
    <property type="evidence" value="ECO:0007669"/>
    <property type="project" value="TreeGrafter"/>
</dbReference>
<comment type="caution">
    <text evidence="2">The sequence shown here is derived from an EMBL/GenBank/DDBJ whole genome shotgun (WGS) entry which is preliminary data.</text>
</comment>
<gene>
    <name evidence="2" type="ORF">INT44_006047</name>
</gene>
<organism evidence="2 3">
    <name type="scientific">Umbelopsis vinacea</name>
    <dbReference type="NCBI Taxonomy" id="44442"/>
    <lineage>
        <taxon>Eukaryota</taxon>
        <taxon>Fungi</taxon>
        <taxon>Fungi incertae sedis</taxon>
        <taxon>Mucoromycota</taxon>
        <taxon>Mucoromycotina</taxon>
        <taxon>Umbelopsidomycetes</taxon>
        <taxon>Umbelopsidales</taxon>
        <taxon>Umbelopsidaceae</taxon>
        <taxon>Umbelopsis</taxon>
    </lineage>
</organism>
<name>A0A8H7UET0_9FUNG</name>
<reference evidence="2" key="1">
    <citation type="submission" date="2020-12" db="EMBL/GenBank/DDBJ databases">
        <title>Metabolic potential, ecology and presence of endohyphal bacteria is reflected in genomic diversity of Mucoromycotina.</title>
        <authorList>
            <person name="Muszewska A."/>
            <person name="Okrasinska A."/>
            <person name="Steczkiewicz K."/>
            <person name="Drgas O."/>
            <person name="Orlowska M."/>
            <person name="Perlinska-Lenart U."/>
            <person name="Aleksandrzak-Piekarczyk T."/>
            <person name="Szatraj K."/>
            <person name="Zielenkiewicz U."/>
            <person name="Pilsyk S."/>
            <person name="Malc E."/>
            <person name="Mieczkowski P."/>
            <person name="Kruszewska J.S."/>
            <person name="Biernat P."/>
            <person name="Pawlowska J."/>
        </authorList>
    </citation>
    <scope>NUCLEOTIDE SEQUENCE</scope>
    <source>
        <strain evidence="2">WA0000051536</strain>
    </source>
</reference>
<evidence type="ECO:0000259" key="1">
    <source>
        <dbReference type="Pfam" id="PF01048"/>
    </source>
</evidence>